<proteinExistence type="predicted"/>
<dbReference type="AlphaFoldDB" id="A0AAV3QJY1"/>
<sequence length="209" mass="23991">MLTSEGSLPPRIAMEEFNRCLDGIDVVELASHGCLYTWSLNWKASEGSVKKLDYVFCNEEWLKVFVQSSAHFLPHGISDHAQVVVHLARNITSGPRPFKYIASGSFIKLIRLLLLVLGRNLRSELVRLSRAELEFMRSKARMTWLEKGDFGTKFFSRSVLAYKNKQQISMIRDDDGKMCTEPKEIEDTIVSFYQRLFSSKGALFEDQKQ</sequence>
<gene>
    <name evidence="1" type="ORF">LIER_39423</name>
</gene>
<reference evidence="1 2" key="1">
    <citation type="submission" date="2024-01" db="EMBL/GenBank/DDBJ databases">
        <title>The complete chloroplast genome sequence of Lithospermum erythrorhizon: insights into the phylogenetic relationship among Boraginaceae species and the maternal lineages of purple gromwells.</title>
        <authorList>
            <person name="Okada T."/>
            <person name="Watanabe K."/>
        </authorList>
    </citation>
    <scope>NUCLEOTIDE SEQUENCE [LARGE SCALE GENOMIC DNA]</scope>
</reference>
<keyword evidence="2" id="KW-1185">Reference proteome</keyword>
<dbReference type="PANTHER" id="PTHR33710">
    <property type="entry name" value="BNAC02G09200D PROTEIN"/>
    <property type="match status" value="1"/>
</dbReference>
<evidence type="ECO:0000313" key="2">
    <source>
        <dbReference type="Proteomes" id="UP001454036"/>
    </source>
</evidence>
<dbReference type="SUPFAM" id="SSF56219">
    <property type="entry name" value="DNase I-like"/>
    <property type="match status" value="1"/>
</dbReference>
<dbReference type="Proteomes" id="UP001454036">
    <property type="component" value="Unassembled WGS sequence"/>
</dbReference>
<comment type="caution">
    <text evidence="1">The sequence shown here is derived from an EMBL/GenBank/DDBJ whole genome shotgun (WGS) entry which is preliminary data.</text>
</comment>
<evidence type="ECO:0000313" key="1">
    <source>
        <dbReference type="EMBL" id="GAA0162507.1"/>
    </source>
</evidence>
<protein>
    <submittedName>
        <fullName evidence="1">Uncharacterized protein</fullName>
    </submittedName>
</protein>
<dbReference type="InterPro" id="IPR036691">
    <property type="entry name" value="Endo/exonu/phosph_ase_sf"/>
</dbReference>
<organism evidence="1 2">
    <name type="scientific">Lithospermum erythrorhizon</name>
    <name type="common">Purple gromwell</name>
    <name type="synonym">Lithospermum officinale var. erythrorhizon</name>
    <dbReference type="NCBI Taxonomy" id="34254"/>
    <lineage>
        <taxon>Eukaryota</taxon>
        <taxon>Viridiplantae</taxon>
        <taxon>Streptophyta</taxon>
        <taxon>Embryophyta</taxon>
        <taxon>Tracheophyta</taxon>
        <taxon>Spermatophyta</taxon>
        <taxon>Magnoliopsida</taxon>
        <taxon>eudicotyledons</taxon>
        <taxon>Gunneridae</taxon>
        <taxon>Pentapetalae</taxon>
        <taxon>asterids</taxon>
        <taxon>lamiids</taxon>
        <taxon>Boraginales</taxon>
        <taxon>Boraginaceae</taxon>
        <taxon>Boraginoideae</taxon>
        <taxon>Lithospermeae</taxon>
        <taxon>Lithospermum</taxon>
    </lineage>
</organism>
<dbReference type="EMBL" id="BAABME010021144">
    <property type="protein sequence ID" value="GAA0162507.1"/>
    <property type="molecule type" value="Genomic_DNA"/>
</dbReference>
<name>A0AAV3QJY1_LITER</name>
<accession>A0AAV3QJY1</accession>
<dbReference type="PANTHER" id="PTHR33710:SF77">
    <property type="entry name" value="DNASE I-LIKE SUPERFAMILY PROTEIN"/>
    <property type="match status" value="1"/>
</dbReference>
<dbReference type="Gene3D" id="3.60.10.10">
    <property type="entry name" value="Endonuclease/exonuclease/phosphatase"/>
    <property type="match status" value="1"/>
</dbReference>